<organism evidence="2 3">
    <name type="scientific">Plectosphaerella cucumerina</name>
    <dbReference type="NCBI Taxonomy" id="40658"/>
    <lineage>
        <taxon>Eukaryota</taxon>
        <taxon>Fungi</taxon>
        <taxon>Dikarya</taxon>
        <taxon>Ascomycota</taxon>
        <taxon>Pezizomycotina</taxon>
        <taxon>Sordariomycetes</taxon>
        <taxon>Hypocreomycetidae</taxon>
        <taxon>Glomerellales</taxon>
        <taxon>Plectosphaerellaceae</taxon>
        <taxon>Plectosphaerella</taxon>
    </lineage>
</organism>
<keyword evidence="1" id="KW-0732">Signal</keyword>
<protein>
    <recommendedName>
        <fullName evidence="4">Secreted protein</fullName>
    </recommendedName>
</protein>
<dbReference type="Proteomes" id="UP000813385">
    <property type="component" value="Unassembled WGS sequence"/>
</dbReference>
<evidence type="ECO:0008006" key="4">
    <source>
        <dbReference type="Google" id="ProtNLM"/>
    </source>
</evidence>
<comment type="caution">
    <text evidence="2">The sequence shown here is derived from an EMBL/GenBank/DDBJ whole genome shotgun (WGS) entry which is preliminary data.</text>
</comment>
<proteinExistence type="predicted"/>
<gene>
    <name evidence="2" type="ORF">B0T11DRAFT_281678</name>
</gene>
<feature type="chain" id="PRO_5035476863" description="Secreted protein" evidence="1">
    <location>
        <begin position="16"/>
        <end position="77"/>
    </location>
</feature>
<keyword evidence="3" id="KW-1185">Reference proteome</keyword>
<reference evidence="2" key="1">
    <citation type="journal article" date="2021" name="Nat. Commun.">
        <title>Genetic determinants of endophytism in the Arabidopsis root mycobiome.</title>
        <authorList>
            <person name="Mesny F."/>
            <person name="Miyauchi S."/>
            <person name="Thiergart T."/>
            <person name="Pickel B."/>
            <person name="Atanasova L."/>
            <person name="Karlsson M."/>
            <person name="Huettel B."/>
            <person name="Barry K.W."/>
            <person name="Haridas S."/>
            <person name="Chen C."/>
            <person name="Bauer D."/>
            <person name="Andreopoulos W."/>
            <person name="Pangilinan J."/>
            <person name="LaButti K."/>
            <person name="Riley R."/>
            <person name="Lipzen A."/>
            <person name="Clum A."/>
            <person name="Drula E."/>
            <person name="Henrissat B."/>
            <person name="Kohler A."/>
            <person name="Grigoriev I.V."/>
            <person name="Martin F.M."/>
            <person name="Hacquard S."/>
        </authorList>
    </citation>
    <scope>NUCLEOTIDE SEQUENCE</scope>
    <source>
        <strain evidence="2">MPI-CAGE-AT-0016</strain>
    </source>
</reference>
<accession>A0A8K0X4Y1</accession>
<name>A0A8K0X4Y1_9PEZI</name>
<dbReference type="AlphaFoldDB" id="A0A8K0X4Y1"/>
<evidence type="ECO:0000313" key="2">
    <source>
        <dbReference type="EMBL" id="KAH7362908.1"/>
    </source>
</evidence>
<evidence type="ECO:0000313" key="3">
    <source>
        <dbReference type="Proteomes" id="UP000813385"/>
    </source>
</evidence>
<sequence>MHLLVGLLGVFPALKFRLQLHVPTCSKSPVATESTSPLTDSKVTAYLPFFHLSLVTYQSCRRMIVFNGPRRDGELNL</sequence>
<feature type="signal peptide" evidence="1">
    <location>
        <begin position="1"/>
        <end position="15"/>
    </location>
</feature>
<evidence type="ECO:0000256" key="1">
    <source>
        <dbReference type="SAM" id="SignalP"/>
    </source>
</evidence>
<dbReference type="EMBL" id="JAGPXD010000003">
    <property type="protein sequence ID" value="KAH7362908.1"/>
    <property type="molecule type" value="Genomic_DNA"/>
</dbReference>